<name>A0A4U2YIL7_9ACTN</name>
<evidence type="ECO:0000256" key="1">
    <source>
        <dbReference type="ARBA" id="ARBA00022801"/>
    </source>
</evidence>
<evidence type="ECO:0000259" key="2">
    <source>
        <dbReference type="Pfam" id="PF00857"/>
    </source>
</evidence>
<dbReference type="Gene3D" id="3.40.50.850">
    <property type="entry name" value="Isochorismatase-like"/>
    <property type="match status" value="1"/>
</dbReference>
<organism evidence="3 4">
    <name type="scientific">Nocardioides jishulii</name>
    <dbReference type="NCBI Taxonomy" id="2575440"/>
    <lineage>
        <taxon>Bacteria</taxon>
        <taxon>Bacillati</taxon>
        <taxon>Actinomycetota</taxon>
        <taxon>Actinomycetes</taxon>
        <taxon>Propionibacteriales</taxon>
        <taxon>Nocardioidaceae</taxon>
        <taxon>Nocardioides</taxon>
    </lineage>
</organism>
<dbReference type="AlphaFoldDB" id="A0A4U2YIL7"/>
<gene>
    <name evidence="3" type="ORF">FC770_14135</name>
</gene>
<dbReference type="Proteomes" id="UP000307808">
    <property type="component" value="Unassembled WGS sequence"/>
</dbReference>
<dbReference type="PANTHER" id="PTHR43540">
    <property type="entry name" value="PEROXYUREIDOACRYLATE/UREIDOACRYLATE AMIDOHYDROLASE-RELATED"/>
    <property type="match status" value="1"/>
</dbReference>
<dbReference type="EMBL" id="SZPY01000004">
    <property type="protein sequence ID" value="TKI60946.1"/>
    <property type="molecule type" value="Genomic_DNA"/>
</dbReference>
<dbReference type="SUPFAM" id="SSF52499">
    <property type="entry name" value="Isochorismatase-like hydrolases"/>
    <property type="match status" value="1"/>
</dbReference>
<dbReference type="InterPro" id="IPR050272">
    <property type="entry name" value="Isochorismatase-like_hydrls"/>
</dbReference>
<sequence>MRGETLADDYAHAGFGGSLVPGVRPALVLIDPARAYVDPASSLYAGVESSQAAMVELREAARAAGIPVYLTRVLYDDPEGNLGGLFFRKVPALLAFVAGNPLGDWAEGLEPGPGETVVTKHYPSAFAGTSFAASLAAKRIDTLLIAGWSTSGCVRATALDALQSGFVPVVVREAVGDRHSEPHESNLRDIQAKIGEVRQLAWVRDYLAGLAQQPH</sequence>
<dbReference type="InterPro" id="IPR036380">
    <property type="entry name" value="Isochorismatase-like_sf"/>
</dbReference>
<dbReference type="InterPro" id="IPR000868">
    <property type="entry name" value="Isochorismatase-like_dom"/>
</dbReference>
<protein>
    <submittedName>
        <fullName evidence="3">Isochorismatase family protein</fullName>
    </submittedName>
</protein>
<proteinExistence type="predicted"/>
<accession>A0A4U2YIL7</accession>
<dbReference type="OrthoDB" id="7500697at2"/>
<evidence type="ECO:0000313" key="3">
    <source>
        <dbReference type="EMBL" id="TKI60946.1"/>
    </source>
</evidence>
<keyword evidence="1" id="KW-0378">Hydrolase</keyword>
<feature type="domain" description="Isochorismatase-like" evidence="2">
    <location>
        <begin position="26"/>
        <end position="198"/>
    </location>
</feature>
<keyword evidence="4" id="KW-1185">Reference proteome</keyword>
<dbReference type="GO" id="GO:0016787">
    <property type="term" value="F:hydrolase activity"/>
    <property type="evidence" value="ECO:0007669"/>
    <property type="project" value="UniProtKB-KW"/>
</dbReference>
<dbReference type="PANTHER" id="PTHR43540:SF1">
    <property type="entry name" value="ISOCHORISMATASE HYDROLASE"/>
    <property type="match status" value="1"/>
</dbReference>
<evidence type="ECO:0000313" key="4">
    <source>
        <dbReference type="Proteomes" id="UP000307808"/>
    </source>
</evidence>
<reference evidence="3 4" key="1">
    <citation type="submission" date="2019-04" db="EMBL/GenBank/DDBJ databases">
        <authorList>
            <person name="Dong K."/>
        </authorList>
    </citation>
    <scope>NUCLEOTIDE SEQUENCE [LARGE SCALE GENOMIC DNA]</scope>
    <source>
        <strain evidence="4">dk3543</strain>
    </source>
</reference>
<dbReference type="Pfam" id="PF00857">
    <property type="entry name" value="Isochorismatase"/>
    <property type="match status" value="1"/>
</dbReference>
<comment type="caution">
    <text evidence="3">The sequence shown here is derived from an EMBL/GenBank/DDBJ whole genome shotgun (WGS) entry which is preliminary data.</text>
</comment>